<dbReference type="Proteomes" id="UP001310022">
    <property type="component" value="Unassembled WGS sequence"/>
</dbReference>
<dbReference type="AlphaFoldDB" id="A0AAN5AII1"/>
<dbReference type="EMBL" id="BQKE01000001">
    <property type="protein sequence ID" value="GJM59847.1"/>
    <property type="molecule type" value="Genomic_DNA"/>
</dbReference>
<keyword evidence="1" id="KW-0472">Membrane</keyword>
<keyword evidence="1" id="KW-0812">Transmembrane</keyword>
<evidence type="ECO:0000256" key="1">
    <source>
        <dbReference type="SAM" id="Phobius"/>
    </source>
</evidence>
<sequence length="72" mass="8219">MDYSDWVGYIAMTLVALSFTFKEIRKLRLINSIGAVFFVIYGVMIQAYPVVVVNSFIAIFNIYHLFNGSSRS</sequence>
<feature type="transmembrane region" description="Helical" evidence="1">
    <location>
        <begin position="6"/>
        <end position="24"/>
    </location>
</feature>
<accession>A0AAN5AII1</accession>
<comment type="caution">
    <text evidence="2">The sequence shown here is derived from an EMBL/GenBank/DDBJ whole genome shotgun (WGS) entry which is preliminary data.</text>
</comment>
<protein>
    <recommendedName>
        <fullName evidence="4">Uroporphyrinogen decarboxylase</fullName>
    </recommendedName>
</protein>
<keyword evidence="3" id="KW-1185">Reference proteome</keyword>
<organism evidence="2 3">
    <name type="scientific">Persicobacter diffluens</name>
    <dbReference type="NCBI Taxonomy" id="981"/>
    <lineage>
        <taxon>Bacteria</taxon>
        <taxon>Pseudomonadati</taxon>
        <taxon>Bacteroidota</taxon>
        <taxon>Cytophagia</taxon>
        <taxon>Cytophagales</taxon>
        <taxon>Persicobacteraceae</taxon>
        <taxon>Persicobacter</taxon>
    </lineage>
</organism>
<evidence type="ECO:0000313" key="2">
    <source>
        <dbReference type="EMBL" id="GJM59847.1"/>
    </source>
</evidence>
<name>A0AAN5AII1_9BACT</name>
<gene>
    <name evidence="2" type="ORF">PEDI_03990</name>
</gene>
<evidence type="ECO:0000313" key="3">
    <source>
        <dbReference type="Proteomes" id="UP001310022"/>
    </source>
</evidence>
<proteinExistence type="predicted"/>
<evidence type="ECO:0008006" key="4">
    <source>
        <dbReference type="Google" id="ProtNLM"/>
    </source>
</evidence>
<feature type="transmembrane region" description="Helical" evidence="1">
    <location>
        <begin position="36"/>
        <end position="63"/>
    </location>
</feature>
<reference evidence="2 3" key="1">
    <citation type="submission" date="2021-12" db="EMBL/GenBank/DDBJ databases">
        <title>Genome sequencing of bacteria with rrn-lacking chromosome and rrn-plasmid.</title>
        <authorList>
            <person name="Anda M."/>
            <person name="Iwasaki W."/>
        </authorList>
    </citation>
    <scope>NUCLEOTIDE SEQUENCE [LARGE SCALE GENOMIC DNA]</scope>
    <source>
        <strain evidence="2 3">NBRC 15940</strain>
    </source>
</reference>
<keyword evidence="1" id="KW-1133">Transmembrane helix</keyword>